<evidence type="ECO:0000256" key="2">
    <source>
        <dbReference type="ARBA" id="ARBA00022771"/>
    </source>
</evidence>
<gene>
    <name evidence="6" type="ORF">EAI_06077</name>
</gene>
<sequence length="436" mass="50844">MDIRKTLLPYSGPWTSVHYNKIFHPNLCHVCKKTTEVINLTTCDRCFSISYCSEDHKNLHFPQHSGICTAIEKFLKNNPQYLTRRFDHIEWSKTQNKFRLSIEQDLGRALENYETEMFFFARSCFICFQQTGLYSCKKCLSIDYCLEHKKEFAHQHEQFSCDRFTTWLNLELSNVQYENTVSLSLKFMKLPDNDRSLNNMEKFIEEYVQNKKGEWNILDYIYSDYVSGPLSVYYGMLHAGLSDVLLTASTYVIHIIEADSIERNGLPAWEILLHLFPNIQVLIVVLLGTDLQYELGIQDICPRCVCNKKKFIYECCGVLYSNYMITPTYGRADLIVVFEVFDSELLGECLKTMQSQECPVLLTSLKEDTALCDIAEIHKVLGRDVCPVIGTENKFRSLRPYRDFQYIFYRNSFLTVYKTLNNTNSTIESSNEKSNV</sequence>
<dbReference type="Gene3D" id="6.10.140.2220">
    <property type="match status" value="1"/>
</dbReference>
<dbReference type="InterPro" id="IPR002893">
    <property type="entry name" value="Znf_MYND"/>
</dbReference>
<reference evidence="6 7" key="1">
    <citation type="journal article" date="2010" name="Science">
        <title>Genomic comparison of the ants Camponotus floridanus and Harpegnathos saltator.</title>
        <authorList>
            <person name="Bonasio R."/>
            <person name="Zhang G."/>
            <person name="Ye C."/>
            <person name="Mutti N.S."/>
            <person name="Fang X."/>
            <person name="Qin N."/>
            <person name="Donahue G."/>
            <person name="Yang P."/>
            <person name="Li Q."/>
            <person name="Li C."/>
            <person name="Zhang P."/>
            <person name="Huang Z."/>
            <person name="Berger S.L."/>
            <person name="Reinberg D."/>
            <person name="Wang J."/>
            <person name="Liebig J."/>
        </authorList>
    </citation>
    <scope>NUCLEOTIDE SEQUENCE [LARGE SCALE GENOMIC DNA]</scope>
    <source>
        <strain evidence="6 7">R22 G/1</strain>
    </source>
</reference>
<evidence type="ECO:0000256" key="1">
    <source>
        <dbReference type="ARBA" id="ARBA00022723"/>
    </source>
</evidence>
<dbReference type="OrthoDB" id="5282002at2759"/>
<keyword evidence="1" id="KW-0479">Metal-binding</keyword>
<dbReference type="Pfam" id="PF20179">
    <property type="entry name" value="MSS51_C"/>
    <property type="match status" value="1"/>
</dbReference>
<dbReference type="PhylomeDB" id="E2B4C8"/>
<dbReference type="PANTHER" id="PTHR28069:SF2">
    <property type="entry name" value="GH20023P"/>
    <property type="match status" value="1"/>
</dbReference>
<dbReference type="Pfam" id="PF01753">
    <property type="entry name" value="zf-MYND"/>
    <property type="match status" value="1"/>
</dbReference>
<dbReference type="PANTHER" id="PTHR28069">
    <property type="entry name" value="GH20023P"/>
    <property type="match status" value="1"/>
</dbReference>
<organism evidence="7">
    <name type="scientific">Harpegnathos saltator</name>
    <name type="common">Jerdon's jumping ant</name>
    <dbReference type="NCBI Taxonomy" id="610380"/>
    <lineage>
        <taxon>Eukaryota</taxon>
        <taxon>Metazoa</taxon>
        <taxon>Ecdysozoa</taxon>
        <taxon>Arthropoda</taxon>
        <taxon>Hexapoda</taxon>
        <taxon>Insecta</taxon>
        <taxon>Pterygota</taxon>
        <taxon>Neoptera</taxon>
        <taxon>Endopterygota</taxon>
        <taxon>Hymenoptera</taxon>
        <taxon>Apocrita</taxon>
        <taxon>Aculeata</taxon>
        <taxon>Formicoidea</taxon>
        <taxon>Formicidae</taxon>
        <taxon>Ponerinae</taxon>
        <taxon>Ponerini</taxon>
        <taxon>Harpegnathos</taxon>
    </lineage>
</organism>
<keyword evidence="3" id="KW-0862">Zinc</keyword>
<dbReference type="AlphaFoldDB" id="E2B4C8"/>
<dbReference type="GO" id="GO:0008270">
    <property type="term" value="F:zinc ion binding"/>
    <property type="evidence" value="ECO:0007669"/>
    <property type="project" value="UniProtKB-KW"/>
</dbReference>
<accession>E2B4C8</accession>
<evidence type="ECO:0000259" key="4">
    <source>
        <dbReference type="Pfam" id="PF01753"/>
    </source>
</evidence>
<dbReference type="InterPro" id="IPR046824">
    <property type="entry name" value="Mss51-like_C"/>
</dbReference>
<proteinExistence type="predicted"/>
<evidence type="ECO:0000259" key="5">
    <source>
        <dbReference type="Pfam" id="PF20179"/>
    </source>
</evidence>
<evidence type="ECO:0000256" key="3">
    <source>
        <dbReference type="ARBA" id="ARBA00022833"/>
    </source>
</evidence>
<dbReference type="Proteomes" id="UP000008237">
    <property type="component" value="Unassembled WGS sequence"/>
</dbReference>
<protein>
    <submittedName>
        <fullName evidence="6">Uncharacterized protein</fullName>
    </submittedName>
</protein>
<dbReference type="EMBL" id="GL445549">
    <property type="protein sequence ID" value="EFN89476.1"/>
    <property type="molecule type" value="Genomic_DNA"/>
</dbReference>
<dbReference type="STRING" id="610380.E2B4C8"/>
<keyword evidence="7" id="KW-1185">Reference proteome</keyword>
<dbReference type="SUPFAM" id="SSF144232">
    <property type="entry name" value="HIT/MYND zinc finger-like"/>
    <property type="match status" value="1"/>
</dbReference>
<evidence type="ECO:0000313" key="6">
    <source>
        <dbReference type="EMBL" id="EFN89476.1"/>
    </source>
</evidence>
<name>E2B4C8_HARSA</name>
<evidence type="ECO:0000313" key="7">
    <source>
        <dbReference type="Proteomes" id="UP000008237"/>
    </source>
</evidence>
<keyword evidence="2" id="KW-0863">Zinc-finger</keyword>
<feature type="domain" description="Mitochondrial splicing suppressor 51-like C-terminal" evidence="5">
    <location>
        <begin position="229"/>
        <end position="404"/>
    </location>
</feature>
<feature type="domain" description="MYND-type" evidence="4">
    <location>
        <begin position="28"/>
        <end position="68"/>
    </location>
</feature>
<dbReference type="InParanoid" id="E2B4C8"/>